<sequence length="625" mass="68023">MIPITITGKVLYSDVGISFWGGIDPLNGNVIDQTHPLHGKCIKDAILCIPSGRGSCTGSQVMLELCLNGNGPQAIILRDVDAILCTGAVIAEEFFNDENISIPMICAVGEERFSQLQQNGEEEVTISIESNQDNEDVVIRMNGKHEICSKNLLAMKSILSFIDGCDGEAQQPKSQAEKLAQRVVQRIGCISGATELIPITSAHIDAVTYIGQGGLRFAQRLVELDGKVKVPTTLNSQSTDRRRWEQLGIDKTLATNANSVGDAYLELGCAMSFTCAPYLLPNKPSKGDNIMWGESNAVVFSNSVLGARTEKYADYFDICAAVVGLVPNTGVHQTEKRKPSIVIDATDFIEEHLLPQIHADIVDEKCVYKSGIDLLFPAMGWLSGNLSDGRIPLILGFDLLPSVSRDNLKAFCAAYGTTGSSPLFHMANITPEAMGDNVINDMIQYCGDRRVQVSKEDVVEAYTTLDSGKQSGDEISLVALGNPHLSVGEMKDLIDIISLDDRPKNESVKVIATLGRHTQAQGDLLGFTKRLEDFGVTLLNDTCWCMLLHPPIIPSTNPSAKILTNSGKYAHYGPGLTNCNIRFGSMYQCIEAAKSGRMGSNKGAGMSWLRHFSTHTLMRHIRKIR</sequence>
<name>A0AAD8Y300_9STRA</name>
<dbReference type="EMBL" id="JATAAI010000022">
    <property type="protein sequence ID" value="KAK1738067.1"/>
    <property type="molecule type" value="Genomic_DNA"/>
</dbReference>
<dbReference type="Pfam" id="PF01989">
    <property type="entry name" value="AcnX_swivel_put"/>
    <property type="match status" value="1"/>
</dbReference>
<keyword evidence="6" id="KW-1185">Reference proteome</keyword>
<dbReference type="PANTHER" id="PTHR36577:SF3">
    <property type="entry name" value="DUF521 DOMAIN PROTEIN (AFU_ORTHOLOGUE AFUA_6G00490)"/>
    <property type="match status" value="1"/>
</dbReference>
<keyword evidence="1" id="KW-0408">Iron</keyword>
<feature type="domain" description="Phosphomevalonate dehydratase large subunit-like" evidence="4">
    <location>
        <begin position="174"/>
        <end position="591"/>
    </location>
</feature>
<protein>
    <submittedName>
        <fullName evidence="5">DUF521 domain-containing protein</fullName>
    </submittedName>
</protein>
<dbReference type="SUPFAM" id="SSF52016">
    <property type="entry name" value="LeuD/IlvD-like"/>
    <property type="match status" value="1"/>
</dbReference>
<dbReference type="InterPro" id="IPR007506">
    <property type="entry name" value="PMDh-L-like_dom"/>
</dbReference>
<evidence type="ECO:0000313" key="6">
    <source>
        <dbReference type="Proteomes" id="UP001224775"/>
    </source>
</evidence>
<evidence type="ECO:0000256" key="1">
    <source>
        <dbReference type="ARBA" id="ARBA00023004"/>
    </source>
</evidence>
<dbReference type="GO" id="GO:0016829">
    <property type="term" value="F:lyase activity"/>
    <property type="evidence" value="ECO:0007669"/>
    <property type="project" value="UniProtKB-KW"/>
</dbReference>
<accession>A0AAD8Y300</accession>
<proteinExistence type="predicted"/>
<dbReference type="InterPro" id="IPR002840">
    <property type="entry name" value="PMDh-S-like_dom"/>
</dbReference>
<evidence type="ECO:0000259" key="3">
    <source>
        <dbReference type="Pfam" id="PF01989"/>
    </source>
</evidence>
<evidence type="ECO:0000256" key="2">
    <source>
        <dbReference type="ARBA" id="ARBA00023239"/>
    </source>
</evidence>
<keyword evidence="2" id="KW-0456">Lyase</keyword>
<comment type="caution">
    <text evidence="5">The sequence shown here is derived from an EMBL/GenBank/DDBJ whole genome shotgun (WGS) entry which is preliminary data.</text>
</comment>
<dbReference type="CDD" id="cd01356">
    <property type="entry name" value="AcnX_swivel"/>
    <property type="match status" value="1"/>
</dbReference>
<dbReference type="Pfam" id="PF04412">
    <property type="entry name" value="AcnX"/>
    <property type="match status" value="1"/>
</dbReference>
<evidence type="ECO:0000259" key="4">
    <source>
        <dbReference type="Pfam" id="PF04412"/>
    </source>
</evidence>
<feature type="domain" description="Phosphomevalonate dehydratase small subunit-like" evidence="3">
    <location>
        <begin position="17"/>
        <end position="104"/>
    </location>
</feature>
<dbReference type="PANTHER" id="PTHR36577">
    <property type="entry name" value="DUF521 DOMAIN PROTEIN (AFU_ORTHOLOGUE AFUA_6G00490)"/>
    <property type="match status" value="1"/>
</dbReference>
<organism evidence="5 6">
    <name type="scientific">Skeletonema marinoi</name>
    <dbReference type="NCBI Taxonomy" id="267567"/>
    <lineage>
        <taxon>Eukaryota</taxon>
        <taxon>Sar</taxon>
        <taxon>Stramenopiles</taxon>
        <taxon>Ochrophyta</taxon>
        <taxon>Bacillariophyta</taxon>
        <taxon>Coscinodiscophyceae</taxon>
        <taxon>Thalassiosirophycidae</taxon>
        <taxon>Thalassiosirales</taxon>
        <taxon>Skeletonemataceae</taxon>
        <taxon>Skeletonema</taxon>
        <taxon>Skeletonema marinoi-dohrnii complex</taxon>
    </lineage>
</organism>
<dbReference type="Gene3D" id="3.50.30.10">
    <property type="entry name" value="Phosphohistidine domain"/>
    <property type="match status" value="1"/>
</dbReference>
<dbReference type="AlphaFoldDB" id="A0AAD8Y300"/>
<gene>
    <name evidence="5" type="ORF">QTG54_011361</name>
</gene>
<reference evidence="5" key="1">
    <citation type="submission" date="2023-06" db="EMBL/GenBank/DDBJ databases">
        <title>Survivors Of The Sea: Transcriptome response of Skeletonema marinoi to long-term dormancy.</title>
        <authorList>
            <person name="Pinder M.I.M."/>
            <person name="Kourtchenko O."/>
            <person name="Robertson E.K."/>
            <person name="Larsson T."/>
            <person name="Maumus F."/>
            <person name="Osuna-Cruz C.M."/>
            <person name="Vancaester E."/>
            <person name="Stenow R."/>
            <person name="Vandepoele K."/>
            <person name="Ploug H."/>
            <person name="Bruchert V."/>
            <person name="Godhe A."/>
            <person name="Topel M."/>
        </authorList>
    </citation>
    <scope>NUCLEOTIDE SEQUENCE</scope>
    <source>
        <strain evidence="5">R05AC</strain>
    </source>
</reference>
<dbReference type="Proteomes" id="UP001224775">
    <property type="component" value="Unassembled WGS sequence"/>
</dbReference>
<evidence type="ECO:0000313" key="5">
    <source>
        <dbReference type="EMBL" id="KAK1738067.1"/>
    </source>
</evidence>